<feature type="transmembrane region" description="Helical" evidence="7">
    <location>
        <begin position="12"/>
        <end position="30"/>
    </location>
</feature>
<dbReference type="FunFam" id="1.20.1540.10:FF:000027">
    <property type="entry name" value="Rhomboid family intramembrane serine protease"/>
    <property type="match status" value="1"/>
</dbReference>
<evidence type="ECO:0000313" key="9">
    <source>
        <dbReference type="EMBL" id="AEX86375.1"/>
    </source>
</evidence>
<keyword evidence="3 7" id="KW-0812">Transmembrane</keyword>
<dbReference type="MEROPS" id="S54.027"/>
<dbReference type="GO" id="GO:0004252">
    <property type="term" value="F:serine-type endopeptidase activity"/>
    <property type="evidence" value="ECO:0007669"/>
    <property type="project" value="InterPro"/>
</dbReference>
<protein>
    <submittedName>
        <fullName evidence="9">Putative membrane protein</fullName>
    </submittedName>
</protein>
<comment type="similarity">
    <text evidence="2">Belongs to the peptidase S54 family.</text>
</comment>
<reference evidence="10" key="2">
    <citation type="submission" date="2012-01" db="EMBL/GenBank/DDBJ databases">
        <title>Complete sequence of chromosome of Marinitoga piezophila KA3.</title>
        <authorList>
            <person name="Lucas S."/>
            <person name="Han J."/>
            <person name="Lapidus A."/>
            <person name="Cheng J.-F."/>
            <person name="Goodwin L."/>
            <person name="Pitluck S."/>
            <person name="Peters L."/>
            <person name="Mikhailova N."/>
            <person name="Teshima H."/>
            <person name="Detter J.C."/>
            <person name="Han C."/>
            <person name="Tapia R."/>
            <person name="Land M."/>
            <person name="Hauser L."/>
            <person name="Kyrpides N."/>
            <person name="Ivanova N."/>
            <person name="Pagani I."/>
            <person name="Jebbar M."/>
            <person name="Vannier P."/>
            <person name="Oger P."/>
            <person name="Cario A."/>
            <person name="Bartlett D."/>
            <person name="Noll K.M."/>
            <person name="Woyke T."/>
        </authorList>
    </citation>
    <scope>NUCLEOTIDE SEQUENCE [LARGE SCALE GENOMIC DNA]</scope>
    <source>
        <strain evidence="10">DSM 14283 / JCM 11233 / KA3</strain>
    </source>
</reference>
<accession>H2J705</accession>
<dbReference type="RefSeq" id="WP_014297445.1">
    <property type="nucleotide sequence ID" value="NC_016751.1"/>
</dbReference>
<dbReference type="Proteomes" id="UP000007161">
    <property type="component" value="Chromosome"/>
</dbReference>
<dbReference type="KEGG" id="mpz:Marpi_1999"/>
<feature type="transmembrane region" description="Helical" evidence="7">
    <location>
        <begin position="202"/>
        <end position="218"/>
    </location>
</feature>
<keyword evidence="10" id="KW-1185">Reference proteome</keyword>
<dbReference type="OrthoDB" id="9813074at2"/>
<dbReference type="PANTHER" id="PTHR43731">
    <property type="entry name" value="RHOMBOID PROTEASE"/>
    <property type="match status" value="1"/>
</dbReference>
<dbReference type="InterPro" id="IPR022764">
    <property type="entry name" value="Peptidase_S54_rhomboid_dom"/>
</dbReference>
<reference evidence="9 10" key="1">
    <citation type="journal article" date="2012" name="J. Bacteriol.">
        <title>Complete Genome Sequence of the Thermophilic, Piezophilic, Heterotrophic Bacterium Marinitoga piezophila KA3.</title>
        <authorList>
            <person name="Lucas S."/>
            <person name="Han J."/>
            <person name="Lapidus A."/>
            <person name="Cheng J.F."/>
            <person name="Goodwin L.A."/>
            <person name="Pitluck S."/>
            <person name="Peters L."/>
            <person name="Mikhailova N."/>
            <person name="Teshima H."/>
            <person name="Detter J.C."/>
            <person name="Han C."/>
            <person name="Tapia R."/>
            <person name="Land M."/>
            <person name="Hauser L."/>
            <person name="Kyrpides N.C."/>
            <person name="Ivanova N."/>
            <person name="Pagani I."/>
            <person name="Vannier P."/>
            <person name="Oger P."/>
            <person name="Bartlett D.H."/>
            <person name="Noll K.M."/>
            <person name="Woyke T."/>
            <person name="Jebbar M."/>
        </authorList>
    </citation>
    <scope>NUCLEOTIDE SEQUENCE [LARGE SCALE GENOMIC DNA]</scope>
    <source>
        <strain evidence="10">DSM 14283 / JCM 11233 / KA3</strain>
    </source>
</reference>
<sequence>MFPLRDINPSKRIPVVTITLIIINTIVFFVELSLPSGIREHFINYYGFIPGELTKGIVTGNIQYIILNLFSIFTSMFLHGSFLHILGNMWSLWLFGDNVEDTLGHFKFLMVYIISGYIAAFTHYIFNITSPVVTIGASGAIAGIIGLYFVLFPFAKIQTLFIIIVFPFFIDIPAFIFIGIWFMSQIFNGVLSLIGPYYGSGVAWWAHIGGFVYGAHLAKKYKWKIYFDDNL</sequence>
<dbReference type="STRING" id="443254.Marpi_1999"/>
<dbReference type="Pfam" id="PF01694">
    <property type="entry name" value="Rhomboid"/>
    <property type="match status" value="1"/>
</dbReference>
<organism evidence="9 10">
    <name type="scientific">Marinitoga piezophila (strain DSM 14283 / JCM 11233 / KA3)</name>
    <dbReference type="NCBI Taxonomy" id="443254"/>
    <lineage>
        <taxon>Bacteria</taxon>
        <taxon>Thermotogati</taxon>
        <taxon>Thermotogota</taxon>
        <taxon>Thermotogae</taxon>
        <taxon>Petrotogales</taxon>
        <taxon>Petrotogaceae</taxon>
        <taxon>Marinitoga</taxon>
    </lineage>
</organism>
<evidence type="ECO:0000259" key="8">
    <source>
        <dbReference type="Pfam" id="PF01694"/>
    </source>
</evidence>
<evidence type="ECO:0000313" key="10">
    <source>
        <dbReference type="Proteomes" id="UP000007161"/>
    </source>
</evidence>
<feature type="transmembrane region" description="Helical" evidence="7">
    <location>
        <begin position="132"/>
        <end position="152"/>
    </location>
</feature>
<evidence type="ECO:0000256" key="4">
    <source>
        <dbReference type="ARBA" id="ARBA00022801"/>
    </source>
</evidence>
<dbReference type="Gene3D" id="1.20.1540.10">
    <property type="entry name" value="Rhomboid-like"/>
    <property type="match status" value="1"/>
</dbReference>
<dbReference type="SUPFAM" id="SSF144091">
    <property type="entry name" value="Rhomboid-like"/>
    <property type="match status" value="1"/>
</dbReference>
<evidence type="ECO:0000256" key="7">
    <source>
        <dbReference type="SAM" id="Phobius"/>
    </source>
</evidence>
<dbReference type="InterPro" id="IPR050925">
    <property type="entry name" value="Rhomboid_protease_S54"/>
</dbReference>
<keyword evidence="5 7" id="KW-1133">Transmembrane helix</keyword>
<comment type="subcellular location">
    <subcellularLocation>
        <location evidence="1">Membrane</location>
        <topology evidence="1">Multi-pass membrane protein</topology>
    </subcellularLocation>
</comment>
<evidence type="ECO:0000256" key="3">
    <source>
        <dbReference type="ARBA" id="ARBA00022692"/>
    </source>
</evidence>
<proteinExistence type="inferred from homology"/>
<keyword evidence="6 7" id="KW-0472">Membrane</keyword>
<keyword evidence="4" id="KW-0378">Hydrolase</keyword>
<dbReference type="PANTHER" id="PTHR43731:SF14">
    <property type="entry name" value="PRESENILIN-ASSOCIATED RHOMBOID-LIKE PROTEIN, MITOCHONDRIAL"/>
    <property type="match status" value="1"/>
</dbReference>
<feature type="transmembrane region" description="Helical" evidence="7">
    <location>
        <begin position="159"/>
        <end position="182"/>
    </location>
</feature>
<name>H2J705_MARPK</name>
<evidence type="ECO:0000256" key="5">
    <source>
        <dbReference type="ARBA" id="ARBA00022989"/>
    </source>
</evidence>
<feature type="transmembrane region" description="Helical" evidence="7">
    <location>
        <begin position="108"/>
        <end position="126"/>
    </location>
</feature>
<dbReference type="InterPro" id="IPR035952">
    <property type="entry name" value="Rhomboid-like_sf"/>
</dbReference>
<dbReference type="eggNOG" id="COG0705">
    <property type="taxonomic scope" value="Bacteria"/>
</dbReference>
<evidence type="ECO:0000256" key="6">
    <source>
        <dbReference type="ARBA" id="ARBA00023136"/>
    </source>
</evidence>
<evidence type="ECO:0000256" key="2">
    <source>
        <dbReference type="ARBA" id="ARBA00009045"/>
    </source>
</evidence>
<evidence type="ECO:0000256" key="1">
    <source>
        <dbReference type="ARBA" id="ARBA00004141"/>
    </source>
</evidence>
<feature type="transmembrane region" description="Helical" evidence="7">
    <location>
        <begin position="62"/>
        <end position="87"/>
    </location>
</feature>
<gene>
    <name evidence="9" type="ordered locus">Marpi_1999</name>
</gene>
<dbReference type="GO" id="GO:0016020">
    <property type="term" value="C:membrane"/>
    <property type="evidence" value="ECO:0007669"/>
    <property type="project" value="UniProtKB-SubCell"/>
</dbReference>
<dbReference type="AlphaFoldDB" id="H2J705"/>
<dbReference type="HOGENOM" id="CLU_055068_5_1_0"/>
<feature type="domain" description="Peptidase S54 rhomboid" evidence="8">
    <location>
        <begin position="69"/>
        <end position="218"/>
    </location>
</feature>
<dbReference type="EMBL" id="CP003257">
    <property type="protein sequence ID" value="AEX86375.1"/>
    <property type="molecule type" value="Genomic_DNA"/>
</dbReference>